<dbReference type="CDD" id="cd04301">
    <property type="entry name" value="NAT_SF"/>
    <property type="match status" value="1"/>
</dbReference>
<dbReference type="InterPro" id="IPR050832">
    <property type="entry name" value="Bact_Acetyltransf"/>
</dbReference>
<accession>A0A9W6W7N7</accession>
<dbReference type="PROSITE" id="PS51186">
    <property type="entry name" value="GNAT"/>
    <property type="match status" value="1"/>
</dbReference>
<evidence type="ECO:0000256" key="1">
    <source>
        <dbReference type="ARBA" id="ARBA00022679"/>
    </source>
</evidence>
<dbReference type="PANTHER" id="PTHR43877">
    <property type="entry name" value="AMINOALKYLPHOSPHONATE N-ACETYLTRANSFERASE-RELATED-RELATED"/>
    <property type="match status" value="1"/>
</dbReference>
<proteinExistence type="predicted"/>
<feature type="domain" description="N-acetyltransferase" evidence="3">
    <location>
        <begin position="3"/>
        <end position="166"/>
    </location>
</feature>
<dbReference type="RefSeq" id="WP_285661311.1">
    <property type="nucleotide sequence ID" value="NZ_BSTX01000001.1"/>
</dbReference>
<dbReference type="InterPro" id="IPR016181">
    <property type="entry name" value="Acyl_CoA_acyltransferase"/>
</dbReference>
<dbReference type="GO" id="GO:0016747">
    <property type="term" value="F:acyltransferase activity, transferring groups other than amino-acyl groups"/>
    <property type="evidence" value="ECO:0007669"/>
    <property type="project" value="InterPro"/>
</dbReference>
<comment type="caution">
    <text evidence="4">The sequence shown here is derived from an EMBL/GenBank/DDBJ whole genome shotgun (WGS) entry which is preliminary data.</text>
</comment>
<dbReference type="AlphaFoldDB" id="A0A9W6W7N7"/>
<protein>
    <submittedName>
        <fullName evidence="4">N-acetyltransferase</fullName>
    </submittedName>
</protein>
<name>A0A9W6W7N7_9ACTN</name>
<evidence type="ECO:0000259" key="3">
    <source>
        <dbReference type="PROSITE" id="PS51186"/>
    </source>
</evidence>
<organism evidence="4 5">
    <name type="scientific">Actinorhabdospora filicis</name>
    <dbReference type="NCBI Taxonomy" id="1785913"/>
    <lineage>
        <taxon>Bacteria</taxon>
        <taxon>Bacillati</taxon>
        <taxon>Actinomycetota</taxon>
        <taxon>Actinomycetes</taxon>
        <taxon>Micromonosporales</taxon>
        <taxon>Micromonosporaceae</taxon>
        <taxon>Actinorhabdospora</taxon>
    </lineage>
</organism>
<gene>
    <name evidence="4" type="ORF">Afil01_09250</name>
</gene>
<dbReference type="Pfam" id="PF00583">
    <property type="entry name" value="Acetyltransf_1"/>
    <property type="match status" value="1"/>
</dbReference>
<dbReference type="SUPFAM" id="SSF55729">
    <property type="entry name" value="Acyl-CoA N-acyltransferases (Nat)"/>
    <property type="match status" value="1"/>
</dbReference>
<dbReference type="Proteomes" id="UP001165079">
    <property type="component" value="Unassembled WGS sequence"/>
</dbReference>
<keyword evidence="5" id="KW-1185">Reference proteome</keyword>
<keyword evidence="2" id="KW-0012">Acyltransferase</keyword>
<dbReference type="Gene3D" id="3.40.630.30">
    <property type="match status" value="1"/>
</dbReference>
<keyword evidence="1" id="KW-0808">Transferase</keyword>
<dbReference type="EMBL" id="BSTX01000001">
    <property type="protein sequence ID" value="GLZ76118.1"/>
    <property type="molecule type" value="Genomic_DNA"/>
</dbReference>
<evidence type="ECO:0000313" key="5">
    <source>
        <dbReference type="Proteomes" id="UP001165079"/>
    </source>
</evidence>
<evidence type="ECO:0000313" key="4">
    <source>
        <dbReference type="EMBL" id="GLZ76118.1"/>
    </source>
</evidence>
<reference evidence="4" key="1">
    <citation type="submission" date="2023-03" db="EMBL/GenBank/DDBJ databases">
        <title>Actinorhabdospora filicis NBRC 111898.</title>
        <authorList>
            <person name="Ichikawa N."/>
            <person name="Sato H."/>
            <person name="Tonouchi N."/>
        </authorList>
    </citation>
    <scope>NUCLEOTIDE SEQUENCE</scope>
    <source>
        <strain evidence="4">NBRC 111898</strain>
    </source>
</reference>
<evidence type="ECO:0000256" key="2">
    <source>
        <dbReference type="ARBA" id="ARBA00023315"/>
    </source>
</evidence>
<dbReference type="InterPro" id="IPR000182">
    <property type="entry name" value="GNAT_dom"/>
</dbReference>
<sequence length="166" mass="17968">MDVRVRVATPADYPAAGRISVTAYREGGHFTGDAEFYAKKLADAETRATQCDLLVAVDAASQDVLGTVAYCPYGTPLTELCEEGEAEFRMLAVDPAAQGRGVGETLVRACVDRARDAGCRALVLCSRSDVAFAAIRLYERLGFTRTPEKDWSPAEGISLIGWRMEL</sequence>